<organism evidence="4 5">
    <name type="scientific">Vitrella brassicaformis (strain CCMP3155)</name>
    <dbReference type="NCBI Taxonomy" id="1169540"/>
    <lineage>
        <taxon>Eukaryota</taxon>
        <taxon>Sar</taxon>
        <taxon>Alveolata</taxon>
        <taxon>Colpodellida</taxon>
        <taxon>Vitrellaceae</taxon>
        <taxon>Vitrella</taxon>
    </lineage>
</organism>
<dbReference type="AlphaFoldDB" id="A0A0G4ELM9"/>
<keyword evidence="5" id="KW-1185">Reference proteome</keyword>
<keyword evidence="2" id="KW-0812">Transmembrane</keyword>
<evidence type="ECO:0000313" key="4">
    <source>
        <dbReference type="EMBL" id="CEL97924.1"/>
    </source>
</evidence>
<proteinExistence type="predicted"/>
<reference evidence="4 5" key="1">
    <citation type="submission" date="2014-11" db="EMBL/GenBank/DDBJ databases">
        <authorList>
            <person name="Zhu J."/>
            <person name="Qi W."/>
            <person name="Song R."/>
        </authorList>
    </citation>
    <scope>NUCLEOTIDE SEQUENCE [LARGE SCALE GENOMIC DNA]</scope>
</reference>
<dbReference type="PhylomeDB" id="A0A0G4ELM9"/>
<evidence type="ECO:0000256" key="1">
    <source>
        <dbReference type="SAM" id="MobiDB-lite"/>
    </source>
</evidence>
<feature type="region of interest" description="Disordered" evidence="1">
    <location>
        <begin position="91"/>
        <end position="110"/>
    </location>
</feature>
<keyword evidence="2" id="KW-1133">Transmembrane helix</keyword>
<dbReference type="InParanoid" id="A0A0G4ELM9"/>
<evidence type="ECO:0000256" key="2">
    <source>
        <dbReference type="SAM" id="Phobius"/>
    </source>
</evidence>
<dbReference type="Proteomes" id="UP000041254">
    <property type="component" value="Unassembled WGS sequence"/>
</dbReference>
<accession>A0A0G4ELM9</accession>
<feature type="transmembrane region" description="Helical" evidence="2">
    <location>
        <begin position="6"/>
        <end position="33"/>
    </location>
</feature>
<dbReference type="Pfam" id="PF07534">
    <property type="entry name" value="TLD"/>
    <property type="match status" value="1"/>
</dbReference>
<evidence type="ECO:0000313" key="5">
    <source>
        <dbReference type="Proteomes" id="UP000041254"/>
    </source>
</evidence>
<feature type="compositionally biased region" description="Basic and acidic residues" evidence="1">
    <location>
        <begin position="94"/>
        <end position="110"/>
    </location>
</feature>
<dbReference type="InterPro" id="IPR006571">
    <property type="entry name" value="TLDc_dom"/>
</dbReference>
<sequence length="502" mass="54785">MSTVGLILTGLFTVLLFPLVLYMGITAFILMCLSDPQPEGRLVLVDASNGFPPNHLLPHELGVRGGSTVRATPRGRRSHAMTRKHRAWRPSIRSRLEPRQEGHSPPRMVKAEDEREGITLGDWKDELPLINCLIMHLDVPSMDVVEPGAFILSSIWSVLEIESITELELVLPQLLQGALKAAVDRRFGPNQNFGFVHHGRLRLVLKADSIGRLRKAAFAFSTIDAAAAHQGQSSTLERYLPSLPPNDSAEALATDFASRITNAAPMTVVDPSNASRRLKAPLMAAMERHGLAMEPMMRLHGDGPCLLDPSVIASANQLMAILQKTGKQITGIELLYKASVDGFAYTDMLSRVGDASGLLFLTRMNAFIHGCFINADLRPPPSVSSAAIFKQYPAEVLIFKASGHSQPTFQTSSVTSKWVTLSRADYHPHGVEAKLTVGKGASDPHIPEWLGLWAPDTLGWSASEGCVVRVSWERGVGDDEQDINAILADEIEVFQLLVHTVG</sequence>
<dbReference type="EMBL" id="CDMY01000259">
    <property type="protein sequence ID" value="CEL97924.1"/>
    <property type="molecule type" value="Genomic_DNA"/>
</dbReference>
<protein>
    <recommendedName>
        <fullName evidence="3">TLDc domain-containing protein</fullName>
    </recommendedName>
</protein>
<name>A0A0G4ELM9_VITBC</name>
<feature type="domain" description="TLDc" evidence="3">
    <location>
        <begin position="315"/>
        <end position="413"/>
    </location>
</feature>
<keyword evidence="2" id="KW-0472">Membrane</keyword>
<gene>
    <name evidence="4" type="ORF">Vbra_12371</name>
</gene>
<dbReference type="VEuPathDB" id="CryptoDB:Vbra_12371"/>
<evidence type="ECO:0000259" key="3">
    <source>
        <dbReference type="Pfam" id="PF07534"/>
    </source>
</evidence>